<accession>A0ABT7WFG6</accession>
<name>A0ABT7WFG6_9FLAO</name>
<keyword evidence="1" id="KW-0472">Membrane</keyword>
<comment type="caution">
    <text evidence="2">The sequence shown here is derived from an EMBL/GenBank/DDBJ whole genome shotgun (WGS) entry which is preliminary data.</text>
</comment>
<evidence type="ECO:0000313" key="2">
    <source>
        <dbReference type="EMBL" id="MDM9631554.1"/>
    </source>
</evidence>
<feature type="transmembrane region" description="Helical" evidence="1">
    <location>
        <begin position="49"/>
        <end position="68"/>
    </location>
</feature>
<keyword evidence="1" id="KW-1133">Transmembrane helix</keyword>
<proteinExistence type="predicted"/>
<dbReference type="Proteomes" id="UP001174839">
    <property type="component" value="Unassembled WGS sequence"/>
</dbReference>
<dbReference type="EMBL" id="JAUDUY010000003">
    <property type="protein sequence ID" value="MDM9631554.1"/>
    <property type="molecule type" value="Genomic_DNA"/>
</dbReference>
<organism evidence="2 3">
    <name type="scientific">Robiginitalea aurantiaca</name>
    <dbReference type="NCBI Taxonomy" id="3056915"/>
    <lineage>
        <taxon>Bacteria</taxon>
        <taxon>Pseudomonadati</taxon>
        <taxon>Bacteroidota</taxon>
        <taxon>Flavobacteriia</taxon>
        <taxon>Flavobacteriales</taxon>
        <taxon>Flavobacteriaceae</taxon>
        <taxon>Robiginitalea</taxon>
    </lineage>
</organism>
<protein>
    <recommendedName>
        <fullName evidence="4">Bacterial Pleckstrin homology domain-containing protein</fullName>
    </recommendedName>
</protein>
<evidence type="ECO:0000256" key="1">
    <source>
        <dbReference type="SAM" id="Phobius"/>
    </source>
</evidence>
<keyword evidence="1" id="KW-0812">Transmembrane</keyword>
<reference evidence="2" key="1">
    <citation type="submission" date="2023-06" db="EMBL/GenBank/DDBJ databases">
        <title>Robiginitalea aurantiacus sp. nov. and Algoriphagus sediminis sp. nov., isolated from coastal sediment.</title>
        <authorList>
            <person name="Zhou Z.Y."/>
            <person name="An J."/>
            <person name="Jia Y.W."/>
            <person name="Du Z.J."/>
        </authorList>
    </citation>
    <scope>NUCLEOTIDE SEQUENCE</scope>
    <source>
        <strain evidence="2">M39</strain>
    </source>
</reference>
<sequence length="169" mass="19411">MKSTYTEIQKFDQWWLWAILIGVVCIPIYGLFQQLILGQPFGSKPMSDWGLLLFFAGTLCFLAFFRYMELHTEIDTSGIRFRLRPISSEVFTWDQIEEVSLISYGFVGYGLRFSPKYGTVYNTSGKRGLSIILKNGGRFIIGTRDPEGVERQLLALKKAGIDIRINKNY</sequence>
<dbReference type="RefSeq" id="WP_289724907.1">
    <property type="nucleotide sequence ID" value="NZ_JAUDUY010000003.1"/>
</dbReference>
<evidence type="ECO:0000313" key="3">
    <source>
        <dbReference type="Proteomes" id="UP001174839"/>
    </source>
</evidence>
<feature type="transmembrane region" description="Helical" evidence="1">
    <location>
        <begin position="14"/>
        <end position="37"/>
    </location>
</feature>
<keyword evidence="3" id="KW-1185">Reference proteome</keyword>
<evidence type="ECO:0008006" key="4">
    <source>
        <dbReference type="Google" id="ProtNLM"/>
    </source>
</evidence>
<gene>
    <name evidence="2" type="ORF">QU605_08735</name>
</gene>